<dbReference type="OrthoDB" id="293868at2759"/>
<evidence type="ECO:0000256" key="1">
    <source>
        <dbReference type="ARBA" id="ARBA00004240"/>
    </source>
</evidence>
<reference evidence="10" key="1">
    <citation type="submission" date="2025-08" db="UniProtKB">
        <authorList>
            <consortium name="Ensembl"/>
        </authorList>
    </citation>
    <scope>IDENTIFICATION</scope>
</reference>
<dbReference type="GO" id="GO:0005783">
    <property type="term" value="C:endoplasmic reticulum"/>
    <property type="evidence" value="ECO:0007669"/>
    <property type="project" value="UniProtKB-SubCell"/>
</dbReference>
<keyword evidence="7" id="KW-0106">Calcium</keyword>
<evidence type="ECO:0000256" key="6">
    <source>
        <dbReference type="ARBA" id="ARBA00022824"/>
    </source>
</evidence>
<evidence type="ECO:0000256" key="2">
    <source>
        <dbReference type="ARBA" id="ARBA00006431"/>
    </source>
</evidence>
<dbReference type="PANTHER" id="PTHR10827:SF91">
    <property type="entry name" value="RETICULOCALBIN 3, EF-HAND CALCIUM BINDING DOMAIN"/>
    <property type="match status" value="1"/>
</dbReference>
<dbReference type="PANTHER" id="PTHR10827">
    <property type="entry name" value="RETICULOCALBIN"/>
    <property type="match status" value="1"/>
</dbReference>
<evidence type="ECO:0000256" key="5">
    <source>
        <dbReference type="ARBA" id="ARBA00022737"/>
    </source>
</evidence>
<evidence type="ECO:0000256" key="3">
    <source>
        <dbReference type="ARBA" id="ARBA00022723"/>
    </source>
</evidence>
<evidence type="ECO:0000256" key="7">
    <source>
        <dbReference type="ARBA" id="ARBA00022837"/>
    </source>
</evidence>
<dbReference type="InterPro" id="IPR002048">
    <property type="entry name" value="EF_hand_dom"/>
</dbReference>
<evidence type="ECO:0000256" key="4">
    <source>
        <dbReference type="ARBA" id="ARBA00022729"/>
    </source>
</evidence>
<dbReference type="FunFam" id="1.10.238.10:FF:000110">
    <property type="entry name" value="calumenin isoform X2"/>
    <property type="match status" value="1"/>
</dbReference>
<dbReference type="Pfam" id="PF13499">
    <property type="entry name" value="EF-hand_7"/>
    <property type="match status" value="2"/>
</dbReference>
<keyword evidence="3" id="KW-0479">Metal-binding</keyword>
<evidence type="ECO:0000256" key="8">
    <source>
        <dbReference type="SAM" id="SignalP"/>
    </source>
</evidence>
<feature type="domain" description="EF-hand" evidence="9">
    <location>
        <begin position="152"/>
        <end position="187"/>
    </location>
</feature>
<keyword evidence="6" id="KW-0256">Endoplasmic reticulum</keyword>
<dbReference type="InterPro" id="IPR011992">
    <property type="entry name" value="EF-hand-dom_pair"/>
</dbReference>
<dbReference type="PROSITE" id="PS00018">
    <property type="entry name" value="EF_HAND_1"/>
    <property type="match status" value="5"/>
</dbReference>
<sequence length="317" mass="37020">MMLLSSLAHVYLLAAVALAVPAQEKRVHHQADLSDHVHDDSQNYQYDHEAFLGKEDAKTFDQLTPEESKDRLAKIVDRIDSDKDGYITHSELHKWIKHRQRRYIEENVNKHWKDYDANKDDKIAWEEYKNTTYGYYLGEDFNDIEDKDTYKSMLARDERRFKAADKDGDGIATREEFTAFLHPEEFNYMKDVVVQETVEDIDKNGDGKINLDEYIGDMYTPEDGEAEPDWVQTEKTHFADFRDINKDGYLDADEVAKWVLPGEVDHADNEAKHLIHETDTDKDGRLTLLEVLDNTEYIKMSTITDYGGMRVEEHDEL</sequence>
<dbReference type="PROSITE" id="PS50222">
    <property type="entry name" value="EF_HAND_2"/>
    <property type="match status" value="3"/>
</dbReference>
<dbReference type="GO" id="GO:0005509">
    <property type="term" value="F:calcium ion binding"/>
    <property type="evidence" value="ECO:0007669"/>
    <property type="project" value="InterPro"/>
</dbReference>
<dbReference type="Ensembl" id="ENSFHET00000014387.1">
    <property type="protein sequence ID" value="ENSFHEP00000001136.1"/>
    <property type="gene ID" value="ENSFHEG00000001882.1"/>
</dbReference>
<proteinExistence type="inferred from homology"/>
<keyword evidence="4 8" id="KW-0732">Signal</keyword>
<dbReference type="Gene3D" id="1.10.238.10">
    <property type="entry name" value="EF-hand"/>
    <property type="match status" value="3"/>
</dbReference>
<dbReference type="Proteomes" id="UP000265000">
    <property type="component" value="Unplaced"/>
</dbReference>
<dbReference type="AlphaFoldDB" id="A0A3Q2NQ73"/>
<evidence type="ECO:0000313" key="10">
    <source>
        <dbReference type="Ensembl" id="ENSFHEP00000001136.1"/>
    </source>
</evidence>
<name>A0A3Q2NQ73_FUNHE</name>
<dbReference type="CTD" id="57333"/>
<dbReference type="SUPFAM" id="SSF47473">
    <property type="entry name" value="EF-hand"/>
    <property type="match status" value="2"/>
</dbReference>
<dbReference type="FunFam" id="1.10.238.10:FF:000109">
    <property type="entry name" value="calumenin isoform X2"/>
    <property type="match status" value="1"/>
</dbReference>
<comment type="subcellular location">
    <subcellularLocation>
        <location evidence="1">Endoplasmic reticulum</location>
    </subcellularLocation>
</comment>
<feature type="signal peptide" evidence="8">
    <location>
        <begin position="1"/>
        <end position="19"/>
    </location>
</feature>
<feature type="domain" description="EF-hand" evidence="9">
    <location>
        <begin position="67"/>
        <end position="102"/>
    </location>
</feature>
<organism evidence="10 11">
    <name type="scientific">Fundulus heteroclitus</name>
    <name type="common">Killifish</name>
    <name type="synonym">Mummichog</name>
    <dbReference type="NCBI Taxonomy" id="8078"/>
    <lineage>
        <taxon>Eukaryota</taxon>
        <taxon>Metazoa</taxon>
        <taxon>Chordata</taxon>
        <taxon>Craniata</taxon>
        <taxon>Vertebrata</taxon>
        <taxon>Euteleostomi</taxon>
        <taxon>Actinopterygii</taxon>
        <taxon>Neopterygii</taxon>
        <taxon>Teleostei</taxon>
        <taxon>Neoteleostei</taxon>
        <taxon>Acanthomorphata</taxon>
        <taxon>Ovalentaria</taxon>
        <taxon>Atherinomorphae</taxon>
        <taxon>Cyprinodontiformes</taxon>
        <taxon>Fundulidae</taxon>
        <taxon>Fundulus</taxon>
    </lineage>
</organism>
<keyword evidence="5" id="KW-0677">Repeat</keyword>
<dbReference type="RefSeq" id="XP_012736404.1">
    <property type="nucleotide sequence ID" value="XM_012880950.3"/>
</dbReference>
<comment type="similarity">
    <text evidence="2">Belongs to the CREC family.</text>
</comment>
<dbReference type="GeneID" id="105938964"/>
<protein>
    <submittedName>
        <fullName evidence="10">Reticulocalbin 3, EF-hand calcium binding domain</fullName>
    </submittedName>
</protein>
<feature type="chain" id="PRO_5018693374" evidence="8">
    <location>
        <begin position="20"/>
        <end position="317"/>
    </location>
</feature>
<evidence type="ECO:0000259" key="9">
    <source>
        <dbReference type="PROSITE" id="PS50222"/>
    </source>
</evidence>
<evidence type="ECO:0000313" key="11">
    <source>
        <dbReference type="Proteomes" id="UP000265000"/>
    </source>
</evidence>
<reference evidence="10" key="2">
    <citation type="submission" date="2025-09" db="UniProtKB">
        <authorList>
            <consortium name="Ensembl"/>
        </authorList>
    </citation>
    <scope>IDENTIFICATION</scope>
</reference>
<dbReference type="CDD" id="cd16226">
    <property type="entry name" value="EFh_CREC_Calumenin_like"/>
    <property type="match status" value="1"/>
</dbReference>
<feature type="domain" description="EF-hand" evidence="9">
    <location>
        <begin position="189"/>
        <end position="224"/>
    </location>
</feature>
<accession>A0A3Q2NQ73</accession>
<keyword evidence="11" id="KW-1185">Reference proteome</keyword>
<dbReference type="GeneTree" id="ENSGT01010000222360"/>
<dbReference type="InterPro" id="IPR018247">
    <property type="entry name" value="EF_Hand_1_Ca_BS"/>
</dbReference>
<dbReference type="SMART" id="SM00054">
    <property type="entry name" value="EFh"/>
    <property type="match status" value="4"/>
</dbReference>